<keyword evidence="3" id="KW-1185">Reference proteome</keyword>
<name>A0AA38NWV2_9AGAR</name>
<dbReference type="Proteomes" id="UP001163846">
    <property type="component" value="Unassembled WGS sequence"/>
</dbReference>
<gene>
    <name evidence="2" type="ORF">F5878DRAFT_666868</name>
</gene>
<evidence type="ECO:0000313" key="3">
    <source>
        <dbReference type="Proteomes" id="UP001163846"/>
    </source>
</evidence>
<feature type="compositionally biased region" description="Acidic residues" evidence="1">
    <location>
        <begin position="1"/>
        <end position="15"/>
    </location>
</feature>
<feature type="compositionally biased region" description="Low complexity" evidence="1">
    <location>
        <begin position="64"/>
        <end position="80"/>
    </location>
</feature>
<accession>A0AA38NWV2</accession>
<organism evidence="2 3">
    <name type="scientific">Lentinula raphanica</name>
    <dbReference type="NCBI Taxonomy" id="153919"/>
    <lineage>
        <taxon>Eukaryota</taxon>
        <taxon>Fungi</taxon>
        <taxon>Dikarya</taxon>
        <taxon>Basidiomycota</taxon>
        <taxon>Agaricomycotina</taxon>
        <taxon>Agaricomycetes</taxon>
        <taxon>Agaricomycetidae</taxon>
        <taxon>Agaricales</taxon>
        <taxon>Marasmiineae</taxon>
        <taxon>Omphalotaceae</taxon>
        <taxon>Lentinula</taxon>
    </lineage>
</organism>
<dbReference type="AlphaFoldDB" id="A0AA38NWV2"/>
<protein>
    <submittedName>
        <fullName evidence="2">Uncharacterized protein</fullName>
    </submittedName>
</protein>
<reference evidence="2" key="1">
    <citation type="submission" date="2022-08" db="EMBL/GenBank/DDBJ databases">
        <authorList>
            <consortium name="DOE Joint Genome Institute"/>
            <person name="Min B."/>
            <person name="Riley R."/>
            <person name="Sierra-Patev S."/>
            <person name="Naranjo-Ortiz M."/>
            <person name="Looney B."/>
            <person name="Konkel Z."/>
            <person name="Slot J.C."/>
            <person name="Sakamoto Y."/>
            <person name="Steenwyk J.L."/>
            <person name="Rokas A."/>
            <person name="Carro J."/>
            <person name="Camarero S."/>
            <person name="Ferreira P."/>
            <person name="Molpeceres G."/>
            <person name="Ruiz-Duenas F.J."/>
            <person name="Serrano A."/>
            <person name="Henrissat B."/>
            <person name="Drula E."/>
            <person name="Hughes K.W."/>
            <person name="Mata J.L."/>
            <person name="Ishikawa N.K."/>
            <person name="Vargas-Isla R."/>
            <person name="Ushijima S."/>
            <person name="Smith C.A."/>
            <person name="Ahrendt S."/>
            <person name="Andreopoulos W."/>
            <person name="He G."/>
            <person name="Labutti K."/>
            <person name="Lipzen A."/>
            <person name="Ng V."/>
            <person name="Sandor L."/>
            <person name="Barry K."/>
            <person name="Martinez A.T."/>
            <person name="Xiao Y."/>
            <person name="Gibbons J.G."/>
            <person name="Terashima K."/>
            <person name="Hibbett D.S."/>
            <person name="Grigoriev I.V."/>
        </authorList>
    </citation>
    <scope>NUCLEOTIDE SEQUENCE</scope>
    <source>
        <strain evidence="2">TFB9207</strain>
    </source>
</reference>
<feature type="compositionally biased region" description="Low complexity" evidence="1">
    <location>
        <begin position="138"/>
        <end position="161"/>
    </location>
</feature>
<sequence length="245" mass="26632">MDEDIVDYEDTDCDDNPPGQTEHSHLQRSHAPHSAPTLHTAQNVNGLDDRLTALSRVLRERTLVQLPTTTTTTSNTPLTPSVMGATNSTPAHPPSHLRQTRSKSSRAITSSKPSRSSPKSSSATNRNPAKPLRSSNRTTTELASPSSTLPPTTSYSPSTTLQRPPVGKETASACITRVEHNTIRVDHPIDLLLTGLEDQIAREVDRRVGVAMTTVCAQLKEDLLRNITHSTTDVHAHQPSPPLAW</sequence>
<proteinExistence type="predicted"/>
<feature type="region of interest" description="Disordered" evidence="1">
    <location>
        <begin position="1"/>
        <end position="40"/>
    </location>
</feature>
<feature type="region of interest" description="Disordered" evidence="1">
    <location>
        <begin position="64"/>
        <end position="168"/>
    </location>
</feature>
<dbReference type="EMBL" id="MU807077">
    <property type="protein sequence ID" value="KAJ3832114.1"/>
    <property type="molecule type" value="Genomic_DNA"/>
</dbReference>
<evidence type="ECO:0000313" key="2">
    <source>
        <dbReference type="EMBL" id="KAJ3832114.1"/>
    </source>
</evidence>
<comment type="caution">
    <text evidence="2">The sequence shown here is derived from an EMBL/GenBank/DDBJ whole genome shotgun (WGS) entry which is preliminary data.</text>
</comment>
<evidence type="ECO:0000256" key="1">
    <source>
        <dbReference type="SAM" id="MobiDB-lite"/>
    </source>
</evidence>
<feature type="compositionally biased region" description="Low complexity" evidence="1">
    <location>
        <begin position="105"/>
        <end position="124"/>
    </location>
</feature>